<evidence type="ECO:0000313" key="2">
    <source>
        <dbReference type="Proteomes" id="UP000499080"/>
    </source>
</evidence>
<gene>
    <name evidence="1" type="ORF">AVEN_252215_1</name>
</gene>
<dbReference type="EMBL" id="BGPR01039235">
    <property type="protein sequence ID" value="GBO15166.1"/>
    <property type="molecule type" value="Genomic_DNA"/>
</dbReference>
<protein>
    <submittedName>
        <fullName evidence="1">Uncharacterized protein</fullName>
    </submittedName>
</protein>
<sequence>MKLSDCRVHKFLAGLKDSKRIEERLMTKFDKFFFSTSEDRPEGQAVHQQYYIGVLTSLPERVRRKRPMCGGKNNGLFTRAMPQATIQCLERSF</sequence>
<accession>A0A4Y2UTZ1</accession>
<name>A0A4Y2UTZ1_ARAVE</name>
<proteinExistence type="predicted"/>
<reference evidence="1 2" key="1">
    <citation type="journal article" date="2019" name="Sci. Rep.">
        <title>Orb-weaving spider Araneus ventricosus genome elucidates the spidroin gene catalogue.</title>
        <authorList>
            <person name="Kono N."/>
            <person name="Nakamura H."/>
            <person name="Ohtoshi R."/>
            <person name="Moran D.A.P."/>
            <person name="Shinohara A."/>
            <person name="Yoshida Y."/>
            <person name="Fujiwara M."/>
            <person name="Mori M."/>
            <person name="Tomita M."/>
            <person name="Arakawa K."/>
        </authorList>
    </citation>
    <scope>NUCLEOTIDE SEQUENCE [LARGE SCALE GENOMIC DNA]</scope>
</reference>
<organism evidence="1 2">
    <name type="scientific">Araneus ventricosus</name>
    <name type="common">Orbweaver spider</name>
    <name type="synonym">Epeira ventricosa</name>
    <dbReference type="NCBI Taxonomy" id="182803"/>
    <lineage>
        <taxon>Eukaryota</taxon>
        <taxon>Metazoa</taxon>
        <taxon>Ecdysozoa</taxon>
        <taxon>Arthropoda</taxon>
        <taxon>Chelicerata</taxon>
        <taxon>Arachnida</taxon>
        <taxon>Araneae</taxon>
        <taxon>Araneomorphae</taxon>
        <taxon>Entelegynae</taxon>
        <taxon>Araneoidea</taxon>
        <taxon>Araneidae</taxon>
        <taxon>Araneus</taxon>
    </lineage>
</organism>
<keyword evidence="2" id="KW-1185">Reference proteome</keyword>
<comment type="caution">
    <text evidence="1">The sequence shown here is derived from an EMBL/GenBank/DDBJ whole genome shotgun (WGS) entry which is preliminary data.</text>
</comment>
<dbReference type="Proteomes" id="UP000499080">
    <property type="component" value="Unassembled WGS sequence"/>
</dbReference>
<evidence type="ECO:0000313" key="1">
    <source>
        <dbReference type="EMBL" id="GBO15166.1"/>
    </source>
</evidence>
<dbReference type="AlphaFoldDB" id="A0A4Y2UTZ1"/>